<proteinExistence type="predicted"/>
<dbReference type="EMBL" id="CP019236">
    <property type="protein sequence ID" value="APW38663.1"/>
    <property type="molecule type" value="Genomic_DNA"/>
</dbReference>
<evidence type="ECO:0000313" key="3">
    <source>
        <dbReference type="Proteomes" id="UP000186609"/>
    </source>
</evidence>
<feature type="compositionally biased region" description="Basic and acidic residues" evidence="1">
    <location>
        <begin position="25"/>
        <end position="36"/>
    </location>
</feature>
<protein>
    <submittedName>
        <fullName evidence="2">Uncharacterized protein</fullName>
    </submittedName>
</protein>
<dbReference type="AlphaFoldDB" id="A0A1P8JY26"/>
<reference evidence="2 3" key="1">
    <citation type="submission" date="2017-01" db="EMBL/GenBank/DDBJ databases">
        <authorList>
            <person name="Mah S.A."/>
            <person name="Swanson W.J."/>
            <person name="Moy G.W."/>
            <person name="Vacquier V.D."/>
        </authorList>
    </citation>
    <scope>NUCLEOTIDE SEQUENCE [LARGE SCALE GENOMIC DNA]</scope>
    <source>
        <strain evidence="2 3">DCY110</strain>
    </source>
</reference>
<organism evidence="2 3">
    <name type="scientific">Rhodoferax koreensis</name>
    <dbReference type="NCBI Taxonomy" id="1842727"/>
    <lineage>
        <taxon>Bacteria</taxon>
        <taxon>Pseudomonadati</taxon>
        <taxon>Pseudomonadota</taxon>
        <taxon>Betaproteobacteria</taxon>
        <taxon>Burkholderiales</taxon>
        <taxon>Comamonadaceae</taxon>
        <taxon>Rhodoferax</taxon>
    </lineage>
</organism>
<gene>
    <name evidence="2" type="ORF">RD110_16850</name>
</gene>
<sequence length="62" mass="6939">MNMNPAARERHEEPEITQEESVPLDGRDHDGEEMMKQVRNPKLEQPAPDTSQAGKTPAGRSI</sequence>
<feature type="region of interest" description="Disordered" evidence="1">
    <location>
        <begin position="1"/>
        <end position="62"/>
    </location>
</feature>
<dbReference type="Proteomes" id="UP000186609">
    <property type="component" value="Chromosome"/>
</dbReference>
<evidence type="ECO:0000313" key="2">
    <source>
        <dbReference type="EMBL" id="APW38663.1"/>
    </source>
</evidence>
<keyword evidence="3" id="KW-1185">Reference proteome</keyword>
<dbReference type="RefSeq" id="WP_076200542.1">
    <property type="nucleotide sequence ID" value="NZ_CP019236.1"/>
</dbReference>
<name>A0A1P8JY26_9BURK</name>
<dbReference type="OrthoDB" id="8859654at2"/>
<dbReference type="KEGG" id="rhy:RD110_16850"/>
<accession>A0A1P8JY26</accession>
<evidence type="ECO:0000256" key="1">
    <source>
        <dbReference type="SAM" id="MobiDB-lite"/>
    </source>
</evidence>